<reference evidence="1" key="1">
    <citation type="submission" date="2021-02" db="EMBL/GenBank/DDBJ databases">
        <authorList>
            <person name="Syme A R."/>
            <person name="Syme A R."/>
            <person name="Moolhuijzen P."/>
        </authorList>
    </citation>
    <scope>NUCLEOTIDE SEQUENCE</scope>
    <source>
        <strain evidence="1">W1-1</strain>
    </source>
</reference>
<dbReference type="AlphaFoldDB" id="A0A6S6W5Y3"/>
<dbReference type="EMBL" id="HG992982">
    <property type="protein sequence ID" value="CAE7187260.1"/>
    <property type="molecule type" value="Genomic_DNA"/>
</dbReference>
<accession>A0A6S6W5Y3</accession>
<protein>
    <submittedName>
        <fullName evidence="1">Uncharacterized protein</fullName>
    </submittedName>
</protein>
<proteinExistence type="predicted"/>
<organism evidence="1 2">
    <name type="scientific">Pyrenophora teres f. teres</name>
    <dbReference type="NCBI Taxonomy" id="97479"/>
    <lineage>
        <taxon>Eukaryota</taxon>
        <taxon>Fungi</taxon>
        <taxon>Dikarya</taxon>
        <taxon>Ascomycota</taxon>
        <taxon>Pezizomycotina</taxon>
        <taxon>Dothideomycetes</taxon>
        <taxon>Pleosporomycetidae</taxon>
        <taxon>Pleosporales</taxon>
        <taxon>Pleosporineae</taxon>
        <taxon>Pleosporaceae</taxon>
        <taxon>Pyrenophora</taxon>
    </lineage>
</organism>
<evidence type="ECO:0000313" key="1">
    <source>
        <dbReference type="EMBL" id="CAE7187260.1"/>
    </source>
</evidence>
<sequence>MNYKFEIPAAMAQAKQKIDRLYDVNVALSMMMHPIRGMAATHLDSAFSFWGKVPKTLAWSRDWIEAVDKYPAYLRLSNDCTEAFPEFPSDRKSRRSPRKCLQRFVQEMATEFNNHVREQLLDVFLAWTKEQMQLFNKGVNKALSDPQWVVYPEDDVVLAGDIPWAAWLQSRQCEELGMIQARGSSYALE</sequence>
<evidence type="ECO:0000313" key="2">
    <source>
        <dbReference type="Proteomes" id="UP000472372"/>
    </source>
</evidence>
<dbReference type="Proteomes" id="UP000472372">
    <property type="component" value="Chromosome 6"/>
</dbReference>
<name>A0A6S6W5Y3_9PLEO</name>
<gene>
    <name evidence="1" type="ORF">PTTW11_07114</name>
</gene>